<feature type="compositionally biased region" description="Low complexity" evidence="6">
    <location>
        <begin position="36"/>
        <end position="45"/>
    </location>
</feature>
<dbReference type="InterPro" id="IPR050226">
    <property type="entry name" value="NagZ_Beta-hexosaminidase"/>
</dbReference>
<sequence length="643" mass="68164">MQQPFSGEHTSGQPTSRRNVLAAAAGTAAAIGVTASSAPGTAQAAPPAPRSVPGRETGAEGGTEGGTEGNAPTTSSASAVHARAAALLQRMSLDEKIGQLFVIEVYGQTAETEHEGNRKLYGVPTPTEVIRKYHPGGVIYFDARRGPDNVREPRQIARLSNGLQRAAVRTGARVPLLISIDQEGGSVVYRMLEPATQLPGNMALAATRSTRDVYDSAEIIGTELAAVGINQNYAPVADVNINPANPVIGVRSFGSDTGLCAQFVSTAVRGYHRGGVASAAKHFPGHGDTDVDSHTGLPEIKHTRAELDRIDLPPFRAAIRRGVDTIMTAHIVVPSLDPSRVPATMSRPIVTGLLRGELGFKGVIATDALDMGGATTDFPPDVAPVRAFQAGCDQLVLAPQLDKAFAAVRNAVRSGQITEARLNSSVLRILEHKLHRRLFPSPYVSERRAARIVGSRRHRSRARQITERTVTLIRNEDGALPLPRTPATVLVTGWGTGPLAALARAIGERRGQLTTTLETGSRPNTAKIDEATQAARSHDVTVVLANASAAGKEDGAAQAQLIASLAATGRRLIVTGVRLPYDLRRFPDVPAYLATYNYGTPSMTALARVLYGEVAPHGELPVPIPTLDDPDRPLYPFGHGLHY</sequence>
<dbReference type="Proteomes" id="UP001518976">
    <property type="component" value="Unassembled WGS sequence"/>
</dbReference>
<dbReference type="EMBL" id="JAFFZN010000011">
    <property type="protein sequence ID" value="MBO8186507.1"/>
    <property type="molecule type" value="Genomic_DNA"/>
</dbReference>
<feature type="region of interest" description="Disordered" evidence="6">
    <location>
        <begin position="36"/>
        <end position="77"/>
    </location>
</feature>
<dbReference type="PROSITE" id="PS51318">
    <property type="entry name" value="TAT"/>
    <property type="match status" value="1"/>
</dbReference>
<dbReference type="PANTHER" id="PTHR30480">
    <property type="entry name" value="BETA-HEXOSAMINIDASE-RELATED"/>
    <property type="match status" value="1"/>
</dbReference>
<dbReference type="Gene3D" id="3.20.20.300">
    <property type="entry name" value="Glycoside hydrolase, family 3, N-terminal domain"/>
    <property type="match status" value="1"/>
</dbReference>
<dbReference type="InterPro" id="IPR006311">
    <property type="entry name" value="TAT_signal"/>
</dbReference>
<feature type="domain" description="Glycoside hydrolase family 3 N-terminal" evidence="7">
    <location>
        <begin position="93"/>
        <end position="430"/>
    </location>
</feature>
<evidence type="ECO:0000256" key="3">
    <source>
        <dbReference type="ARBA" id="ARBA00012663"/>
    </source>
</evidence>
<evidence type="ECO:0000256" key="2">
    <source>
        <dbReference type="ARBA" id="ARBA00005336"/>
    </source>
</evidence>
<feature type="compositionally biased region" description="Gly residues" evidence="6">
    <location>
        <begin position="59"/>
        <end position="68"/>
    </location>
</feature>
<dbReference type="InterPro" id="IPR017853">
    <property type="entry name" value="GH"/>
</dbReference>
<accession>A0ABS3WTQ1</accession>
<evidence type="ECO:0000256" key="6">
    <source>
        <dbReference type="SAM" id="MobiDB-lite"/>
    </source>
</evidence>
<evidence type="ECO:0000313" key="9">
    <source>
        <dbReference type="EMBL" id="MBO8186507.1"/>
    </source>
</evidence>
<keyword evidence="4 9" id="KW-0378">Hydrolase</keyword>
<reference evidence="9 10" key="1">
    <citation type="submission" date="2021-02" db="EMBL/GenBank/DDBJ databases">
        <title>Streptomyces spirodelae sp. nov., isolated from duckweed.</title>
        <authorList>
            <person name="Saimee Y."/>
            <person name="Duangmal K."/>
        </authorList>
    </citation>
    <scope>NUCLEOTIDE SEQUENCE [LARGE SCALE GENOMIC DNA]</scope>
    <source>
        <strain evidence="9 10">DW4-2</strain>
    </source>
</reference>
<dbReference type="InterPro" id="IPR036962">
    <property type="entry name" value="Glyco_hydro_3_N_sf"/>
</dbReference>
<dbReference type="RefSeq" id="WP_209265330.1">
    <property type="nucleotide sequence ID" value="NZ_JAFFZN010000011.1"/>
</dbReference>
<evidence type="ECO:0000313" key="10">
    <source>
        <dbReference type="Proteomes" id="UP001518976"/>
    </source>
</evidence>
<organism evidence="9 10">
    <name type="scientific">Streptomyces spirodelae</name>
    <dbReference type="NCBI Taxonomy" id="2812904"/>
    <lineage>
        <taxon>Bacteria</taxon>
        <taxon>Bacillati</taxon>
        <taxon>Actinomycetota</taxon>
        <taxon>Actinomycetes</taxon>
        <taxon>Kitasatosporales</taxon>
        <taxon>Streptomycetaceae</taxon>
        <taxon>Streptomyces</taxon>
    </lineage>
</organism>
<dbReference type="SUPFAM" id="SSF51445">
    <property type="entry name" value="(Trans)glycosidases"/>
    <property type="match status" value="1"/>
</dbReference>
<keyword evidence="10" id="KW-1185">Reference proteome</keyword>
<evidence type="ECO:0000256" key="5">
    <source>
        <dbReference type="ARBA" id="ARBA00023295"/>
    </source>
</evidence>
<dbReference type="EC" id="3.2.1.52" evidence="3"/>
<comment type="catalytic activity">
    <reaction evidence="1">
        <text>Hydrolysis of terminal non-reducing N-acetyl-D-hexosamine residues in N-acetyl-beta-D-hexosaminides.</text>
        <dbReference type="EC" id="3.2.1.52"/>
    </reaction>
</comment>
<evidence type="ECO:0000256" key="1">
    <source>
        <dbReference type="ARBA" id="ARBA00001231"/>
    </source>
</evidence>
<dbReference type="SUPFAM" id="SSF52279">
    <property type="entry name" value="Beta-D-glucan exohydrolase, C-terminal domain"/>
    <property type="match status" value="1"/>
</dbReference>
<evidence type="ECO:0000259" key="7">
    <source>
        <dbReference type="Pfam" id="PF00933"/>
    </source>
</evidence>
<comment type="caution">
    <text evidence="9">The sequence shown here is derived from an EMBL/GenBank/DDBJ whole genome shotgun (WGS) entry which is preliminary data.</text>
</comment>
<protein>
    <recommendedName>
        <fullName evidence="3">beta-N-acetylhexosaminidase</fullName>
        <ecNumber evidence="3">3.2.1.52</ecNumber>
    </recommendedName>
</protein>
<dbReference type="InterPro" id="IPR001764">
    <property type="entry name" value="Glyco_hydro_3_N"/>
</dbReference>
<evidence type="ECO:0000259" key="8">
    <source>
        <dbReference type="Pfam" id="PF01915"/>
    </source>
</evidence>
<dbReference type="Pfam" id="PF00933">
    <property type="entry name" value="Glyco_hydro_3"/>
    <property type="match status" value="1"/>
</dbReference>
<dbReference type="PANTHER" id="PTHR30480:SF13">
    <property type="entry name" value="BETA-HEXOSAMINIDASE"/>
    <property type="match status" value="1"/>
</dbReference>
<name>A0ABS3WTQ1_9ACTN</name>
<feature type="region of interest" description="Disordered" evidence="6">
    <location>
        <begin position="1"/>
        <end position="21"/>
    </location>
</feature>
<feature type="compositionally biased region" description="Polar residues" evidence="6">
    <location>
        <begin position="1"/>
        <end position="18"/>
    </location>
</feature>
<proteinExistence type="inferred from homology"/>
<evidence type="ECO:0000256" key="4">
    <source>
        <dbReference type="ARBA" id="ARBA00022801"/>
    </source>
</evidence>
<gene>
    <name evidence="9" type="ORF">JW592_13700</name>
</gene>
<dbReference type="InterPro" id="IPR036881">
    <property type="entry name" value="Glyco_hydro_3_C_sf"/>
</dbReference>
<feature type="domain" description="Glycoside hydrolase family 3 C-terminal" evidence="8">
    <location>
        <begin position="470"/>
        <end position="643"/>
    </location>
</feature>
<dbReference type="GO" id="GO:0016787">
    <property type="term" value="F:hydrolase activity"/>
    <property type="evidence" value="ECO:0007669"/>
    <property type="project" value="UniProtKB-KW"/>
</dbReference>
<dbReference type="Gene3D" id="3.40.50.1700">
    <property type="entry name" value="Glycoside hydrolase family 3 C-terminal domain"/>
    <property type="match status" value="1"/>
</dbReference>
<dbReference type="Pfam" id="PF01915">
    <property type="entry name" value="Glyco_hydro_3_C"/>
    <property type="match status" value="1"/>
</dbReference>
<dbReference type="InterPro" id="IPR002772">
    <property type="entry name" value="Glyco_hydro_3_C"/>
</dbReference>
<comment type="similarity">
    <text evidence="2">Belongs to the glycosyl hydrolase 3 family.</text>
</comment>
<keyword evidence="5" id="KW-0326">Glycosidase</keyword>